<feature type="domain" description="Mannitol dehydrogenase N-terminal" evidence="2">
    <location>
        <begin position="103"/>
        <end position="225"/>
    </location>
</feature>
<dbReference type="InterPro" id="IPR036291">
    <property type="entry name" value="NAD(P)-bd_dom_sf"/>
</dbReference>
<dbReference type="Gene3D" id="3.40.50.720">
    <property type="entry name" value="NAD(P)-binding Rossmann-like Domain"/>
    <property type="match status" value="1"/>
</dbReference>
<sequence>MTDIVISTAAGHGGELIQSLCIGSGRFLRAVLVPFLSSSKPAVFQTRGRSFLDSFANQPAIDAPPLSYAVDTIQYNGATTTSDVEIYGAGTLGSSGGRQSLLTLASSMKSLEIIGLGVTEAGLASADTQCMRDLTELLYTIYKSPSIECSNPNGRICVVNTDNVPNNGNVIREHVLWNALHSYSGEDDDGGFQKFIEERVSFLNSMVDRITSSRPKSNGLVPLCEPLPAKALVLCDPGGDLPAWMSGSSDLQLMHGVKIRQSTNELDRDIALKLRVANGTHTAIAHAMALSSLANTESLSGDSSTAELLMKYLDDLFTGQILPGAICDGMSEEETNAVWKDWRQRLRHPHFGLSAFFITQNGAAKCGIRLGPTIASLLSRDADNEDHPLSVSMAFAVAAILSFFTPIKGNGFELPSGDSKRGVYVGMLDKTDIVTEDSEVVYADGLRFNLHRRWYEFRCDCSVSRTETLPEALSKCGTSQLESLINSYLLNSQGGNLQAYVGGLPSDAKEITLLDEFACAISVLYKRMMNGEAALTLVQEITSKQGLYANGFNTPCNKLLTE</sequence>
<keyword evidence="4" id="KW-1185">Reference proteome</keyword>
<dbReference type="PANTHER" id="PTHR43362:SF1">
    <property type="entry name" value="MANNITOL DEHYDROGENASE 2-RELATED"/>
    <property type="match status" value="1"/>
</dbReference>
<name>K0SNM2_THAOC</name>
<dbReference type="AlphaFoldDB" id="K0SNM2"/>
<dbReference type="OrthoDB" id="418169at2759"/>
<dbReference type="eggNOG" id="ENOG502QT1C">
    <property type="taxonomic scope" value="Eukaryota"/>
</dbReference>
<protein>
    <recommendedName>
        <fullName evidence="2">Mannitol dehydrogenase N-terminal domain-containing protein</fullName>
    </recommendedName>
</protein>
<dbReference type="SUPFAM" id="SSF51735">
    <property type="entry name" value="NAD(P)-binding Rossmann-fold domains"/>
    <property type="match status" value="1"/>
</dbReference>
<reference evidence="3 4" key="1">
    <citation type="journal article" date="2012" name="Genome Biol.">
        <title>Genome and low-iron response of an oceanic diatom adapted to chronic iron limitation.</title>
        <authorList>
            <person name="Lommer M."/>
            <person name="Specht M."/>
            <person name="Roy A.S."/>
            <person name="Kraemer L."/>
            <person name="Andreson R."/>
            <person name="Gutowska M.A."/>
            <person name="Wolf J."/>
            <person name="Bergner S.V."/>
            <person name="Schilhabel M.B."/>
            <person name="Klostermeier U.C."/>
            <person name="Beiko R.G."/>
            <person name="Rosenstiel P."/>
            <person name="Hippler M."/>
            <person name="Laroche J."/>
        </authorList>
    </citation>
    <scope>NUCLEOTIDE SEQUENCE [LARGE SCALE GENOMIC DNA]</scope>
    <source>
        <strain evidence="3 4">CCMP1005</strain>
    </source>
</reference>
<keyword evidence="1" id="KW-0560">Oxidoreductase</keyword>
<dbReference type="Proteomes" id="UP000266841">
    <property type="component" value="Unassembled WGS sequence"/>
</dbReference>
<proteinExistence type="predicted"/>
<dbReference type="PANTHER" id="PTHR43362">
    <property type="entry name" value="MANNITOL DEHYDROGENASE DSF1-RELATED"/>
    <property type="match status" value="1"/>
</dbReference>
<gene>
    <name evidence="3" type="ORF">THAOC_16838</name>
</gene>
<dbReference type="OMA" id="NINVAHY"/>
<dbReference type="InterPro" id="IPR050988">
    <property type="entry name" value="Mannitol_DH/Oxidoreductase"/>
</dbReference>
<dbReference type="GO" id="GO:0016616">
    <property type="term" value="F:oxidoreductase activity, acting on the CH-OH group of donors, NAD or NADP as acceptor"/>
    <property type="evidence" value="ECO:0007669"/>
    <property type="project" value="TreeGrafter"/>
</dbReference>
<accession>K0SNM2</accession>
<organism evidence="3 4">
    <name type="scientific">Thalassiosira oceanica</name>
    <name type="common">Marine diatom</name>
    <dbReference type="NCBI Taxonomy" id="159749"/>
    <lineage>
        <taxon>Eukaryota</taxon>
        <taxon>Sar</taxon>
        <taxon>Stramenopiles</taxon>
        <taxon>Ochrophyta</taxon>
        <taxon>Bacillariophyta</taxon>
        <taxon>Coscinodiscophyceae</taxon>
        <taxon>Thalassiosirophycidae</taxon>
        <taxon>Thalassiosirales</taxon>
        <taxon>Thalassiosiraceae</taxon>
        <taxon>Thalassiosira</taxon>
    </lineage>
</organism>
<evidence type="ECO:0000313" key="4">
    <source>
        <dbReference type="Proteomes" id="UP000266841"/>
    </source>
</evidence>
<evidence type="ECO:0000256" key="1">
    <source>
        <dbReference type="ARBA" id="ARBA00023002"/>
    </source>
</evidence>
<comment type="caution">
    <text evidence="3">The sequence shown here is derived from an EMBL/GenBank/DDBJ whole genome shotgun (WGS) entry which is preliminary data.</text>
</comment>
<dbReference type="InterPro" id="IPR013328">
    <property type="entry name" value="6PGD_dom2"/>
</dbReference>
<evidence type="ECO:0000259" key="2">
    <source>
        <dbReference type="Pfam" id="PF01232"/>
    </source>
</evidence>
<dbReference type="InterPro" id="IPR008927">
    <property type="entry name" value="6-PGluconate_DH-like_C_sf"/>
</dbReference>
<dbReference type="SUPFAM" id="SSF48179">
    <property type="entry name" value="6-phosphogluconate dehydrogenase C-terminal domain-like"/>
    <property type="match status" value="1"/>
</dbReference>
<evidence type="ECO:0000313" key="3">
    <source>
        <dbReference type="EMBL" id="EJK62546.1"/>
    </source>
</evidence>
<dbReference type="Gene3D" id="1.10.1040.10">
    <property type="entry name" value="N-(1-d-carboxylethyl)-l-norvaline Dehydrogenase, domain 2"/>
    <property type="match status" value="1"/>
</dbReference>
<dbReference type="EMBL" id="AGNL01018789">
    <property type="protein sequence ID" value="EJK62546.1"/>
    <property type="molecule type" value="Genomic_DNA"/>
</dbReference>
<dbReference type="InterPro" id="IPR013131">
    <property type="entry name" value="Mannitol_DH_N"/>
</dbReference>
<dbReference type="Pfam" id="PF01232">
    <property type="entry name" value="Mannitol_dh"/>
    <property type="match status" value="1"/>
</dbReference>